<comment type="caution">
    <text evidence="1">The sequence shown here is derived from an EMBL/GenBank/DDBJ whole genome shotgun (WGS) entry which is preliminary data.</text>
</comment>
<accession>A0ACC3SH34</accession>
<organism evidence="1 2">
    <name type="scientific">Zalaria obscura</name>
    <dbReference type="NCBI Taxonomy" id="2024903"/>
    <lineage>
        <taxon>Eukaryota</taxon>
        <taxon>Fungi</taxon>
        <taxon>Dikarya</taxon>
        <taxon>Ascomycota</taxon>
        <taxon>Pezizomycotina</taxon>
        <taxon>Dothideomycetes</taxon>
        <taxon>Dothideomycetidae</taxon>
        <taxon>Dothideales</taxon>
        <taxon>Zalariaceae</taxon>
        <taxon>Zalaria</taxon>
    </lineage>
</organism>
<gene>
    <name evidence="1" type="ORF">M8818_002717</name>
</gene>
<dbReference type="EMBL" id="JAMKPW020000011">
    <property type="protein sequence ID" value="KAK8213418.1"/>
    <property type="molecule type" value="Genomic_DNA"/>
</dbReference>
<evidence type="ECO:0000313" key="1">
    <source>
        <dbReference type="EMBL" id="KAK8213418.1"/>
    </source>
</evidence>
<dbReference type="Proteomes" id="UP001320706">
    <property type="component" value="Unassembled WGS sequence"/>
</dbReference>
<reference evidence="1" key="1">
    <citation type="submission" date="2024-02" db="EMBL/GenBank/DDBJ databases">
        <title>Metagenome Assembled Genome of Zalaria obscura JY119.</title>
        <authorList>
            <person name="Vighnesh L."/>
            <person name="Jagadeeshwari U."/>
            <person name="Venkata Ramana C."/>
            <person name="Sasikala C."/>
        </authorList>
    </citation>
    <scope>NUCLEOTIDE SEQUENCE</scope>
    <source>
        <strain evidence="1">JY119</strain>
    </source>
</reference>
<keyword evidence="2" id="KW-1185">Reference proteome</keyword>
<protein>
    <submittedName>
        <fullName evidence="1">Uncharacterized protein</fullName>
    </submittedName>
</protein>
<proteinExistence type="predicted"/>
<evidence type="ECO:0000313" key="2">
    <source>
        <dbReference type="Proteomes" id="UP001320706"/>
    </source>
</evidence>
<sequence>MSSSSPTHPRRRAATPSMSASLADCFQNLSLNKGSTFHSPTQKKSEFWSPFARPASPPSMPPRSSTCPNELEDLLIGAGERRAADLLKRVDAAIEKQSKLALGHALNEPEILPVPKFLLEKTTLRKDDKHEEERTSERTSERATEHQHASDSGIGSSLAESCERTSDKLLHIKNGSYHAIMNWFYADDALTEFSSGQSEHSLASTAVTRSFSGMTVTGHKGHCLSDYAIEQIHKNIIKPILEEPGLKEFHPLLHEVPRRIDDRDIANLRDLEKTLIFCAPVSLSVDSSDRALAYWSSWIQDFSHSPAAYLNFCERSIQCLHATVEGVHESDQCLPSDRPYTNHYFLDLVEQIRRYATILAATRAKQEKGEELDEMDVTPYVIPRSADWPAHSAKVVAEFPHTDNDSNRDEHIQLQGGMSHNGKPAELVRTKDGKTISIVTGHVGISEDVAASSTKRPMADDFVDDDGVRRSMARRKKNELPKTYTCKSAGCHKEFKRPCDLTKHIKTHDRPFKCPEEDCKYHEYGWPTEKECDRHVNDKHSDTPQLYQCLYTGCPYTSKRESNCKQHMEKSHGWEYVRSKSNGKSKFPVTRIPRASVPSTPGSAFATPPTPMMAPSPSVQSLSSGSVSTRGSMPPPVQAGPSTWASPVPPPFADFNPDFADHFNFGNFGNSLSSTNTFPITPTFSDDRRTSSATDVTLESPMHLPGTSFEDAMTTGEYQFKSALGNNTFGAVDWQQLTPASSVFENSNTLSNPLHLGNDFTSGNNAANTTISPHLSPGAQGDLTLTSGDLYDNIQMDEGFDGNFAPTNDFALYGTEDTVTNEPLFSGFDTFGSQFSNLVPPSDSNLEDLFPELKGQHF</sequence>
<name>A0ACC3SH34_9PEZI</name>